<dbReference type="Gene3D" id="3.90.1580.10">
    <property type="entry name" value="paralog of FGE (formylglycine-generating enzyme)"/>
    <property type="match status" value="1"/>
</dbReference>
<keyword evidence="5" id="KW-1185">Reference proteome</keyword>
<dbReference type="PANTHER" id="PTHR23150">
    <property type="entry name" value="SULFATASE MODIFYING FACTOR 1, 2"/>
    <property type="match status" value="1"/>
</dbReference>
<evidence type="ECO:0000256" key="2">
    <source>
        <dbReference type="SAM" id="SignalP"/>
    </source>
</evidence>
<dbReference type="InterPro" id="IPR016187">
    <property type="entry name" value="CTDL_fold"/>
</dbReference>
<sequence precursor="true">MSPPVPRPPAAAVLVASLRFLTLPLVLAPLALAGCGAEPDAAAEPVAALTAQQTPAAAADAVEEPAPAAPTPASDPIAAANAAADQPRVAPASPVGDGMVAVPGGSFRMGTPDPPRLHGDESPVHEVTLSPFWMDETEVTNDQFAAFVAATGYVTAAEKPITREDLKGMVPDEFLANIPEEGLEPGSVCLSPTFDRRMAAYIGENPNLVVQAGVWQMQDGANWRHPEGPGSDLIGKGDHPVVHVSWDDAVAYADWAGKQLPTEAQWEYAARAGHAGREYPWGDVLLPEGEDGKTEHRANIYQGKFPFEDSGADGFTRSSPAKAFPPNDWGLYALSGNVWEWCRDWYRPDYYATGPNVDPPGPEDSFDPNEPNLPKRVQRGGSFLCSDNYCTGYRVASRMKGDPGTGSLHCGFRCVVEDVDAWKNAPRWTAKPTANPTAEAAGAPAEPTGAE</sequence>
<dbReference type="PANTHER" id="PTHR23150:SF19">
    <property type="entry name" value="FORMYLGLYCINE-GENERATING ENZYME"/>
    <property type="match status" value="1"/>
</dbReference>
<keyword evidence="4" id="KW-0808">Transferase</keyword>
<feature type="domain" description="Sulfatase-modifying factor enzyme-like" evidence="3">
    <location>
        <begin position="97"/>
        <end position="415"/>
    </location>
</feature>
<keyword evidence="4" id="KW-0418">Kinase</keyword>
<feature type="region of interest" description="Disordered" evidence="1">
    <location>
        <begin position="427"/>
        <end position="451"/>
    </location>
</feature>
<gene>
    <name evidence="4" type="primary">pkn1_1</name>
    <name evidence="4" type="ORF">CA12_00030</name>
</gene>
<proteinExistence type="predicted"/>
<dbReference type="Pfam" id="PF03781">
    <property type="entry name" value="FGE-sulfatase"/>
    <property type="match status" value="1"/>
</dbReference>
<dbReference type="OrthoDB" id="9812426at2"/>
<evidence type="ECO:0000259" key="3">
    <source>
        <dbReference type="Pfam" id="PF03781"/>
    </source>
</evidence>
<dbReference type="InterPro" id="IPR051043">
    <property type="entry name" value="Sulfatase_Mod_Factor_Kinase"/>
</dbReference>
<evidence type="ECO:0000313" key="5">
    <source>
        <dbReference type="Proteomes" id="UP000318741"/>
    </source>
</evidence>
<dbReference type="GO" id="GO:0120147">
    <property type="term" value="F:formylglycine-generating oxidase activity"/>
    <property type="evidence" value="ECO:0007669"/>
    <property type="project" value="TreeGrafter"/>
</dbReference>
<dbReference type="GO" id="GO:0004674">
    <property type="term" value="F:protein serine/threonine kinase activity"/>
    <property type="evidence" value="ECO:0007669"/>
    <property type="project" value="UniProtKB-EC"/>
</dbReference>
<feature type="compositionally biased region" description="Low complexity" evidence="1">
    <location>
        <begin position="54"/>
        <end position="92"/>
    </location>
</feature>
<organism evidence="4 5">
    <name type="scientific">Alienimonas californiensis</name>
    <dbReference type="NCBI Taxonomy" id="2527989"/>
    <lineage>
        <taxon>Bacteria</taxon>
        <taxon>Pseudomonadati</taxon>
        <taxon>Planctomycetota</taxon>
        <taxon>Planctomycetia</taxon>
        <taxon>Planctomycetales</taxon>
        <taxon>Planctomycetaceae</taxon>
        <taxon>Alienimonas</taxon>
    </lineage>
</organism>
<keyword evidence="2" id="KW-0732">Signal</keyword>
<feature type="chain" id="PRO_5022228849" evidence="2">
    <location>
        <begin position="34"/>
        <end position="451"/>
    </location>
</feature>
<reference evidence="4 5" key="1">
    <citation type="submission" date="2019-02" db="EMBL/GenBank/DDBJ databases">
        <title>Deep-cultivation of Planctomycetes and their phenomic and genomic characterization uncovers novel biology.</title>
        <authorList>
            <person name="Wiegand S."/>
            <person name="Jogler M."/>
            <person name="Boedeker C."/>
            <person name="Pinto D."/>
            <person name="Vollmers J."/>
            <person name="Rivas-Marin E."/>
            <person name="Kohn T."/>
            <person name="Peeters S.H."/>
            <person name="Heuer A."/>
            <person name="Rast P."/>
            <person name="Oberbeckmann S."/>
            <person name="Bunk B."/>
            <person name="Jeske O."/>
            <person name="Meyerdierks A."/>
            <person name="Storesund J.E."/>
            <person name="Kallscheuer N."/>
            <person name="Luecker S."/>
            <person name="Lage O.M."/>
            <person name="Pohl T."/>
            <person name="Merkel B.J."/>
            <person name="Hornburger P."/>
            <person name="Mueller R.-W."/>
            <person name="Bruemmer F."/>
            <person name="Labrenz M."/>
            <person name="Spormann A.M."/>
            <person name="Op den Camp H."/>
            <person name="Overmann J."/>
            <person name="Amann R."/>
            <person name="Jetten M.S.M."/>
            <person name="Mascher T."/>
            <person name="Medema M.H."/>
            <person name="Devos D.P."/>
            <person name="Kaster A.-K."/>
            <person name="Ovreas L."/>
            <person name="Rohde M."/>
            <person name="Galperin M.Y."/>
            <person name="Jogler C."/>
        </authorList>
    </citation>
    <scope>NUCLEOTIDE SEQUENCE [LARGE SCALE GENOMIC DNA]</scope>
    <source>
        <strain evidence="4 5">CA12</strain>
    </source>
</reference>
<evidence type="ECO:0000313" key="4">
    <source>
        <dbReference type="EMBL" id="QDT13935.1"/>
    </source>
</evidence>
<accession>A0A517P3I2</accession>
<feature type="signal peptide" evidence="2">
    <location>
        <begin position="1"/>
        <end position="33"/>
    </location>
</feature>
<dbReference type="AlphaFoldDB" id="A0A517P3I2"/>
<protein>
    <submittedName>
        <fullName evidence="4">Serine/threonine-protein kinase pkn1</fullName>
        <ecNumber evidence="4">2.7.11.1</ecNumber>
    </submittedName>
</protein>
<feature type="region of interest" description="Disordered" evidence="1">
    <location>
        <begin position="54"/>
        <end position="97"/>
    </location>
</feature>
<dbReference type="Proteomes" id="UP000318741">
    <property type="component" value="Chromosome"/>
</dbReference>
<name>A0A517P3I2_9PLAN</name>
<dbReference type="EC" id="2.7.11.1" evidence="4"/>
<feature type="compositionally biased region" description="Low complexity" evidence="1">
    <location>
        <begin position="432"/>
        <end position="451"/>
    </location>
</feature>
<dbReference type="EMBL" id="CP036265">
    <property type="protein sequence ID" value="QDT13935.1"/>
    <property type="molecule type" value="Genomic_DNA"/>
</dbReference>
<dbReference type="InterPro" id="IPR005532">
    <property type="entry name" value="SUMF_dom"/>
</dbReference>
<dbReference type="KEGG" id="acaf:CA12_00030"/>
<evidence type="ECO:0000256" key="1">
    <source>
        <dbReference type="SAM" id="MobiDB-lite"/>
    </source>
</evidence>
<dbReference type="InterPro" id="IPR042095">
    <property type="entry name" value="SUMF_sf"/>
</dbReference>
<dbReference type="SUPFAM" id="SSF56436">
    <property type="entry name" value="C-type lectin-like"/>
    <property type="match status" value="1"/>
</dbReference>
<dbReference type="PROSITE" id="PS51257">
    <property type="entry name" value="PROKAR_LIPOPROTEIN"/>
    <property type="match status" value="1"/>
</dbReference>